<name>A0A0M3K1F8_ANISI</name>
<dbReference type="OrthoDB" id="5772480at2759"/>
<sequence>MSDYFAEHSRDEDIRNDSLAIARLIVEGGWSEQLGLSWEMLFPDSTKAASPEAIASLERLRSRELPENGLSWEMLFPDSTKAASPEAIASLERLRSSELPENETATRT</sequence>
<keyword evidence="2" id="KW-1185">Reference proteome</keyword>
<proteinExistence type="predicted"/>
<dbReference type="WBParaSite" id="ASIM_0001469901-mRNA-1">
    <property type="protein sequence ID" value="ASIM_0001469901-mRNA-1"/>
    <property type="gene ID" value="ASIM_0001469901"/>
</dbReference>
<gene>
    <name evidence="1" type="ORF">ASIM_LOCUS14109</name>
</gene>
<evidence type="ECO:0000313" key="2">
    <source>
        <dbReference type="Proteomes" id="UP000267096"/>
    </source>
</evidence>
<reference evidence="3" key="1">
    <citation type="submission" date="2017-02" db="UniProtKB">
        <authorList>
            <consortium name="WormBaseParasite"/>
        </authorList>
    </citation>
    <scope>IDENTIFICATION</scope>
</reference>
<dbReference type="AlphaFoldDB" id="A0A0M3K1F8"/>
<dbReference type="Proteomes" id="UP000267096">
    <property type="component" value="Unassembled WGS sequence"/>
</dbReference>
<protein>
    <submittedName>
        <fullName evidence="3">DUF4259 domain-containing protein</fullName>
    </submittedName>
</protein>
<evidence type="ECO:0000313" key="1">
    <source>
        <dbReference type="EMBL" id="VDK51499.1"/>
    </source>
</evidence>
<accession>A0A0M3K1F8</accession>
<evidence type="ECO:0000313" key="3">
    <source>
        <dbReference type="WBParaSite" id="ASIM_0001469901-mRNA-1"/>
    </source>
</evidence>
<organism evidence="3">
    <name type="scientific">Anisakis simplex</name>
    <name type="common">Herring worm</name>
    <dbReference type="NCBI Taxonomy" id="6269"/>
    <lineage>
        <taxon>Eukaryota</taxon>
        <taxon>Metazoa</taxon>
        <taxon>Ecdysozoa</taxon>
        <taxon>Nematoda</taxon>
        <taxon>Chromadorea</taxon>
        <taxon>Rhabditida</taxon>
        <taxon>Spirurina</taxon>
        <taxon>Ascaridomorpha</taxon>
        <taxon>Ascaridoidea</taxon>
        <taxon>Anisakidae</taxon>
        <taxon>Anisakis</taxon>
        <taxon>Anisakis simplex complex</taxon>
    </lineage>
</organism>
<dbReference type="EMBL" id="UYRR01031620">
    <property type="protein sequence ID" value="VDK51499.1"/>
    <property type="molecule type" value="Genomic_DNA"/>
</dbReference>
<reference evidence="1 2" key="2">
    <citation type="submission" date="2018-11" db="EMBL/GenBank/DDBJ databases">
        <authorList>
            <consortium name="Pathogen Informatics"/>
        </authorList>
    </citation>
    <scope>NUCLEOTIDE SEQUENCE [LARGE SCALE GENOMIC DNA]</scope>
</reference>